<dbReference type="InterPro" id="IPR023214">
    <property type="entry name" value="HAD_sf"/>
</dbReference>
<dbReference type="AlphaFoldDB" id="A0A542XEZ2"/>
<comment type="caution">
    <text evidence="4">The sequence shown here is derived from an EMBL/GenBank/DDBJ whole genome shotgun (WGS) entry which is preliminary data.</text>
</comment>
<evidence type="ECO:0000313" key="5">
    <source>
        <dbReference type="Proteomes" id="UP000318336"/>
    </source>
</evidence>
<comment type="pathway">
    <text evidence="3">Glycan biosynthesis; trehalose biosynthesis.</text>
</comment>
<protein>
    <recommendedName>
        <fullName evidence="3">Trehalose 6-phosphate phosphatase</fullName>
        <ecNumber evidence="3">3.1.3.12</ecNumber>
    </recommendedName>
</protein>
<dbReference type="GO" id="GO:0005992">
    <property type="term" value="P:trehalose biosynthetic process"/>
    <property type="evidence" value="ECO:0007669"/>
    <property type="project" value="UniProtKB-UniPathway"/>
</dbReference>
<evidence type="ECO:0000256" key="2">
    <source>
        <dbReference type="ARBA" id="ARBA00024179"/>
    </source>
</evidence>
<name>A0A542XEZ2_9MICO</name>
<dbReference type="UniPathway" id="UPA00299"/>
<gene>
    <name evidence="4" type="ORF">FB554_2561</name>
</gene>
<dbReference type="Gene3D" id="3.40.50.1000">
    <property type="entry name" value="HAD superfamily/HAD-like"/>
    <property type="match status" value="1"/>
</dbReference>
<accession>A0A542XEZ2</accession>
<evidence type="ECO:0000256" key="1">
    <source>
        <dbReference type="ARBA" id="ARBA00022801"/>
    </source>
</evidence>
<comment type="catalytic activity">
    <reaction evidence="3">
        <text>alpha,alpha-trehalose 6-phosphate + H2O = alpha,alpha-trehalose + phosphate</text>
        <dbReference type="Rhea" id="RHEA:23420"/>
        <dbReference type="ChEBI" id="CHEBI:15377"/>
        <dbReference type="ChEBI" id="CHEBI:16551"/>
        <dbReference type="ChEBI" id="CHEBI:43474"/>
        <dbReference type="ChEBI" id="CHEBI:58429"/>
        <dbReference type="EC" id="3.1.3.12"/>
    </reaction>
</comment>
<dbReference type="Gene3D" id="3.30.70.1020">
    <property type="entry name" value="Trehalose-6-phosphate phosphatase related protein, domain 2"/>
    <property type="match status" value="1"/>
</dbReference>
<organism evidence="4 5">
    <name type="scientific">Barrientosiimonas humi</name>
    <dbReference type="NCBI Taxonomy" id="999931"/>
    <lineage>
        <taxon>Bacteria</taxon>
        <taxon>Bacillati</taxon>
        <taxon>Actinomycetota</taxon>
        <taxon>Actinomycetes</taxon>
        <taxon>Micrococcales</taxon>
        <taxon>Dermacoccaceae</taxon>
        <taxon>Barrientosiimonas</taxon>
    </lineage>
</organism>
<dbReference type="InterPro" id="IPR003337">
    <property type="entry name" value="Trehalose_PPase"/>
</dbReference>
<comment type="similarity">
    <text evidence="3">Belongs to the trehalose phosphatase family.</text>
</comment>
<dbReference type="InterPro" id="IPR036412">
    <property type="entry name" value="HAD-like_sf"/>
</dbReference>
<dbReference type="SUPFAM" id="SSF56784">
    <property type="entry name" value="HAD-like"/>
    <property type="match status" value="1"/>
</dbReference>
<dbReference type="Pfam" id="PF02358">
    <property type="entry name" value="Trehalose_PPase"/>
    <property type="match status" value="1"/>
</dbReference>
<dbReference type="PANTHER" id="PTHR43768:SF3">
    <property type="entry name" value="TREHALOSE 6-PHOSPHATE PHOSPHATASE"/>
    <property type="match status" value="1"/>
</dbReference>
<keyword evidence="3" id="KW-0460">Magnesium</keyword>
<dbReference type="PANTHER" id="PTHR43768">
    <property type="entry name" value="TREHALOSE 6-PHOSPHATE PHOSPHATASE"/>
    <property type="match status" value="1"/>
</dbReference>
<dbReference type="Proteomes" id="UP000318336">
    <property type="component" value="Unassembled WGS sequence"/>
</dbReference>
<keyword evidence="1 3" id="KW-0378">Hydrolase</keyword>
<dbReference type="GO" id="GO:0004805">
    <property type="term" value="F:trehalose-phosphatase activity"/>
    <property type="evidence" value="ECO:0007669"/>
    <property type="project" value="UniProtKB-EC"/>
</dbReference>
<proteinExistence type="inferred from homology"/>
<keyword evidence="3" id="KW-0479">Metal-binding</keyword>
<dbReference type="NCBIfam" id="TIGR00685">
    <property type="entry name" value="T6PP"/>
    <property type="match status" value="1"/>
</dbReference>
<dbReference type="EC" id="3.1.3.12" evidence="3"/>
<sequence length="260" mass="27064">MPTDLTPELRSAIDRFTALDRVLVATDFDGVLAPLVDDPADSRPIDGSVALLERLARAGTPAALVSGRDLASLRAAAGVEPASPVILIGSHGAESSVELDLGATLDDRARQRLADTVEVLTRIAEQHPPVRLEHKPAGIVLHTRGVAPEVAEPATSAALRVPEEVAGVHAMRGKDVVELSVLPVSKGQALQALSRDLGVAATLYQGDDVTDETAFAALRDDERNVTVKVGPGETLAGFRVAGPPDAVATLRAVADRRTAG</sequence>
<dbReference type="GO" id="GO:0046872">
    <property type="term" value="F:metal ion binding"/>
    <property type="evidence" value="ECO:0007669"/>
    <property type="project" value="UniProtKB-KW"/>
</dbReference>
<keyword evidence="5" id="KW-1185">Reference proteome</keyword>
<dbReference type="InterPro" id="IPR044651">
    <property type="entry name" value="OTSB-like"/>
</dbReference>
<reference evidence="4 5" key="1">
    <citation type="submission" date="2019-06" db="EMBL/GenBank/DDBJ databases">
        <title>Sequencing the genomes of 1000 actinobacteria strains.</title>
        <authorList>
            <person name="Klenk H.-P."/>
        </authorList>
    </citation>
    <scope>NUCLEOTIDE SEQUENCE [LARGE SCALE GENOMIC DNA]</scope>
    <source>
        <strain evidence="4 5">DSM 24617</strain>
    </source>
</reference>
<evidence type="ECO:0000313" key="4">
    <source>
        <dbReference type="EMBL" id="TQL34392.1"/>
    </source>
</evidence>
<comment type="function">
    <text evidence="2 3">Removes the phosphate from trehalose 6-phosphate to produce free trehalose.</text>
</comment>
<comment type="cofactor">
    <cofactor evidence="3">
        <name>Mg(2+)</name>
        <dbReference type="ChEBI" id="CHEBI:18420"/>
    </cofactor>
</comment>
<dbReference type="RefSeq" id="WP_236022391.1">
    <property type="nucleotide sequence ID" value="NZ_CAJTBP010000001.1"/>
</dbReference>
<dbReference type="EMBL" id="VFOK01000001">
    <property type="protein sequence ID" value="TQL34392.1"/>
    <property type="molecule type" value="Genomic_DNA"/>
</dbReference>
<evidence type="ECO:0000256" key="3">
    <source>
        <dbReference type="RuleBase" id="RU361117"/>
    </source>
</evidence>